<accession>A0AA38YTF8</accession>
<dbReference type="Pfam" id="PF07725">
    <property type="entry name" value="LRR_3"/>
    <property type="match status" value="1"/>
</dbReference>
<keyword evidence="4" id="KW-0963">Cytoplasm</keyword>
<dbReference type="Proteomes" id="UP001168098">
    <property type="component" value="Unassembled WGS sequence"/>
</dbReference>
<dbReference type="Gene3D" id="3.80.10.10">
    <property type="entry name" value="Ribonuclease Inhibitor"/>
    <property type="match status" value="2"/>
</dbReference>
<feature type="region of interest" description="Disordered" evidence="13">
    <location>
        <begin position="1046"/>
        <end position="1132"/>
    </location>
</feature>
<evidence type="ECO:0000256" key="9">
    <source>
        <dbReference type="ARBA" id="ARBA00023027"/>
    </source>
</evidence>
<dbReference type="PROSITE" id="PS50104">
    <property type="entry name" value="TIR"/>
    <property type="match status" value="1"/>
</dbReference>
<dbReference type="InterPro" id="IPR045344">
    <property type="entry name" value="C-JID"/>
</dbReference>
<keyword evidence="7" id="KW-0378">Hydrolase</keyword>
<dbReference type="Pfam" id="PF01582">
    <property type="entry name" value="TIR"/>
    <property type="match status" value="1"/>
</dbReference>
<dbReference type="InterPro" id="IPR002182">
    <property type="entry name" value="NB-ARC"/>
</dbReference>
<dbReference type="GO" id="GO:0043531">
    <property type="term" value="F:ADP binding"/>
    <property type="evidence" value="ECO:0007669"/>
    <property type="project" value="InterPro"/>
</dbReference>
<sequence length="1132" mass="129109">MASAAAASSSSSQRRYDVFLSFRGEDTRNNFTAHLYHALCQKGINTFIDDDKLERGQVISPALVAAIENSMYSIVVLSKNYASSRWCLQELVKIVECMKSKRQRVFPIFYDVDPSDVRRHRGTFGEALAKHEENSENMERVESWKDALTQVANLSGWDSRNKNEVLLIKEIVTDILNKLLTTSISDTENLVGIDARMKEIEMQLCLGSDDFLMVGIWGMGGIGKTTLARAIYEKIRGQFEACCFFENVEEHLANEGLIRLQQKFLAQLLEEPNLNMKALTSIKERLYSKQVLVVLDNVNDPKILKCLVGNRDWFGQGSRIIITTRDERMLISHGVLNYYKARRFNYDEALRFLSHYLLKHEILRDDFIELSREVIGYAQGLPLALEVLGSFLFSMTKEEWRNQLNKLKSTPNMKIQEVLEVSYNGLDDKEKNIFLDIACFFKGEDKDYVMEILDGCGFFSLSGIRALIEKSLITISWNNKLMMHDLIQEMGREIVRQQSLEEPSKRSRLWFHEDIYDVLQKNTATEKIEGIFLNLSHLEEMLDFTTQALARMNRLRLLKVYKSKNISRNFKDISNMENCKVNFSKDFKFCYHELRCLYFYGYSLKSLPIDFNPKNLVELSMPYSHIKQLWKGLKVLEKLKFMDLSHSKYLIETPNFQGVTNLKRLVLEDCVSLRKVHSSLGDLKNLSFLNLKNCKMLKSLPSSTCDLKSLETFILSGCSKFEGFPENFGSLEMLKELYADEIAIRVLPSSFSFLRNLKILSFKGCKGPSSTLWLLPRRSSNSIGSILQPLSGLCSLTTLNLSNCNLSDEPNLSSLGFLSSLEDLHLCGNDFVTLPSTISRLSNLKRLELENCRRLQSLPELPSSIYHIYAENCTSLKDGSHQVLKSLLPTGKHQKRKFMGYFVASIASMAFIPGSRIPDWVTYQSSGSEVKVELPPNWFNSNLLGFALSVVIFPQVCYSTIVSMKVSFDNSSSFEIGPRMLQFNGRLESDHVCLFYLRLHQLMSNCSQVTRFKISFKTFPMEGQIEIKRCGVGLVYSNEDRIRDSPPMIQFNSISSPPPPPPPPPPNKSTVVLEEIHEGEPSGNGCSNVDGSEEENSEYHTADEEEPSTATACSEDHSESDMRPQKRLKCRH</sequence>
<evidence type="ECO:0000256" key="8">
    <source>
        <dbReference type="ARBA" id="ARBA00022821"/>
    </source>
</evidence>
<dbReference type="GO" id="GO:0043068">
    <property type="term" value="P:positive regulation of programmed cell death"/>
    <property type="evidence" value="ECO:0007669"/>
    <property type="project" value="UniProtKB-ARBA"/>
</dbReference>
<dbReference type="GO" id="GO:0007165">
    <property type="term" value="P:signal transduction"/>
    <property type="evidence" value="ECO:0007669"/>
    <property type="project" value="InterPro"/>
</dbReference>
<dbReference type="Gene3D" id="3.40.50.10140">
    <property type="entry name" value="Toll/interleukin-1 receptor homology (TIR) domain"/>
    <property type="match status" value="1"/>
</dbReference>
<evidence type="ECO:0000256" key="13">
    <source>
        <dbReference type="SAM" id="MobiDB-lite"/>
    </source>
</evidence>
<gene>
    <name evidence="15" type="ORF">PVL29_024956</name>
</gene>
<dbReference type="FunFam" id="3.40.50.10140:FF:000007">
    <property type="entry name" value="Disease resistance protein (TIR-NBS-LRR class)"/>
    <property type="match status" value="1"/>
</dbReference>
<dbReference type="GO" id="GO:0005634">
    <property type="term" value="C:nucleus"/>
    <property type="evidence" value="ECO:0007669"/>
    <property type="project" value="UniProtKB-SubCell"/>
</dbReference>
<reference evidence="15 16" key="1">
    <citation type="journal article" date="2023" name="BMC Biotechnol.">
        <title>Vitis rotundifolia cv Carlos genome sequencing.</title>
        <authorList>
            <person name="Huff M."/>
            <person name="Hulse-Kemp A."/>
            <person name="Scheffler B."/>
            <person name="Youngblood R."/>
            <person name="Simpson S."/>
            <person name="Babiker E."/>
            <person name="Staton M."/>
        </authorList>
    </citation>
    <scope>NUCLEOTIDE SEQUENCE [LARGE SCALE GENOMIC DNA]</scope>
    <source>
        <tissue evidence="15">Leaf</tissue>
    </source>
</reference>
<dbReference type="GO" id="GO:0005737">
    <property type="term" value="C:cytoplasm"/>
    <property type="evidence" value="ECO:0007669"/>
    <property type="project" value="UniProtKB-SubCell"/>
</dbReference>
<dbReference type="InterPro" id="IPR001611">
    <property type="entry name" value="Leu-rich_rpt"/>
</dbReference>
<evidence type="ECO:0000256" key="3">
    <source>
        <dbReference type="ARBA" id="ARBA00011982"/>
    </source>
</evidence>
<dbReference type="Pfam" id="PF23286">
    <property type="entry name" value="LRR_13"/>
    <property type="match status" value="1"/>
</dbReference>
<keyword evidence="10" id="KW-0539">Nucleus</keyword>
<comment type="similarity">
    <text evidence="12">Belongs to the disease resistance TIR-NB-LRR family.</text>
</comment>
<comment type="catalytic activity">
    <reaction evidence="11">
        <text>NAD(+) + H2O = ADP-D-ribose + nicotinamide + H(+)</text>
        <dbReference type="Rhea" id="RHEA:16301"/>
        <dbReference type="ChEBI" id="CHEBI:15377"/>
        <dbReference type="ChEBI" id="CHEBI:15378"/>
        <dbReference type="ChEBI" id="CHEBI:17154"/>
        <dbReference type="ChEBI" id="CHEBI:57540"/>
        <dbReference type="ChEBI" id="CHEBI:57967"/>
        <dbReference type="EC" id="3.2.2.6"/>
    </reaction>
    <physiologicalReaction direction="left-to-right" evidence="11">
        <dbReference type="Rhea" id="RHEA:16302"/>
    </physiologicalReaction>
</comment>
<feature type="domain" description="TIR" evidence="14">
    <location>
        <begin position="14"/>
        <end position="179"/>
    </location>
</feature>
<dbReference type="Pfam" id="PF00931">
    <property type="entry name" value="NB-ARC"/>
    <property type="match status" value="1"/>
</dbReference>
<dbReference type="InterPro" id="IPR044974">
    <property type="entry name" value="Disease_R_plants"/>
</dbReference>
<protein>
    <recommendedName>
        <fullName evidence="3">ADP-ribosyl cyclase/cyclic ADP-ribose hydrolase</fullName>
        <ecNumber evidence="3">3.2.2.6</ecNumber>
    </recommendedName>
</protein>
<dbReference type="GO" id="GO:0061809">
    <property type="term" value="F:NAD+ nucleosidase activity, cyclic ADP-ribose generating"/>
    <property type="evidence" value="ECO:0007669"/>
    <property type="project" value="UniProtKB-EC"/>
</dbReference>
<dbReference type="GO" id="GO:0050832">
    <property type="term" value="P:defense response to fungus"/>
    <property type="evidence" value="ECO:0007669"/>
    <property type="project" value="UniProtKB-ARBA"/>
</dbReference>
<dbReference type="InterPro" id="IPR011713">
    <property type="entry name" value="Leu-rich_rpt_3"/>
</dbReference>
<evidence type="ECO:0000256" key="4">
    <source>
        <dbReference type="ARBA" id="ARBA00022490"/>
    </source>
</evidence>
<name>A0AA38YTF8_VITRO</name>
<comment type="caution">
    <text evidence="15">The sequence shown here is derived from an EMBL/GenBank/DDBJ whole genome shotgun (WGS) entry which is preliminary data.</text>
</comment>
<dbReference type="EMBL" id="JARBHA010000018">
    <property type="protein sequence ID" value="KAJ9676212.1"/>
    <property type="molecule type" value="Genomic_DNA"/>
</dbReference>
<evidence type="ECO:0000256" key="12">
    <source>
        <dbReference type="ARBA" id="ARBA00061488"/>
    </source>
</evidence>
<feature type="compositionally biased region" description="Pro residues" evidence="13">
    <location>
        <begin position="1056"/>
        <end position="1067"/>
    </location>
</feature>
<dbReference type="SUPFAM" id="SSF52058">
    <property type="entry name" value="L domain-like"/>
    <property type="match status" value="1"/>
</dbReference>
<dbReference type="InterPro" id="IPR058192">
    <property type="entry name" value="WHD_ROQ1-like"/>
</dbReference>
<proteinExistence type="inferred from homology"/>
<dbReference type="Gene3D" id="1.10.8.430">
    <property type="entry name" value="Helical domain of apoptotic protease-activating factors"/>
    <property type="match status" value="1"/>
</dbReference>
<evidence type="ECO:0000313" key="16">
    <source>
        <dbReference type="Proteomes" id="UP001168098"/>
    </source>
</evidence>
<dbReference type="PANTHER" id="PTHR11017:SF479">
    <property type="entry name" value="DISEASE RESISTANCE PROTEIN (TIR-NBS-LRR CLASS) FAMILY"/>
    <property type="match status" value="1"/>
</dbReference>
<dbReference type="Pfam" id="PF20160">
    <property type="entry name" value="C-JID"/>
    <property type="match status" value="1"/>
</dbReference>
<keyword evidence="16" id="KW-1185">Reference proteome</keyword>
<keyword evidence="5" id="KW-0433">Leucine-rich repeat</keyword>
<dbReference type="InterPro" id="IPR032675">
    <property type="entry name" value="LRR_dom_sf"/>
</dbReference>
<dbReference type="InterPro" id="IPR000157">
    <property type="entry name" value="TIR_dom"/>
</dbReference>
<evidence type="ECO:0000256" key="10">
    <source>
        <dbReference type="ARBA" id="ARBA00023242"/>
    </source>
</evidence>
<evidence type="ECO:0000259" key="14">
    <source>
        <dbReference type="PROSITE" id="PS50104"/>
    </source>
</evidence>
<keyword evidence="6" id="KW-0677">Repeat</keyword>
<dbReference type="PROSITE" id="PS51450">
    <property type="entry name" value="LRR"/>
    <property type="match status" value="1"/>
</dbReference>
<dbReference type="InterPro" id="IPR035897">
    <property type="entry name" value="Toll_tir_struct_dom_sf"/>
</dbReference>
<dbReference type="InterPro" id="IPR027417">
    <property type="entry name" value="P-loop_NTPase"/>
</dbReference>
<evidence type="ECO:0000256" key="1">
    <source>
        <dbReference type="ARBA" id="ARBA00004123"/>
    </source>
</evidence>
<evidence type="ECO:0000313" key="15">
    <source>
        <dbReference type="EMBL" id="KAJ9676212.1"/>
    </source>
</evidence>
<dbReference type="SUPFAM" id="SSF52540">
    <property type="entry name" value="P-loop containing nucleoside triphosphate hydrolases"/>
    <property type="match status" value="1"/>
</dbReference>
<dbReference type="SMART" id="SM00255">
    <property type="entry name" value="TIR"/>
    <property type="match status" value="1"/>
</dbReference>
<dbReference type="PANTHER" id="PTHR11017">
    <property type="entry name" value="LEUCINE-RICH REPEAT-CONTAINING PROTEIN"/>
    <property type="match status" value="1"/>
</dbReference>
<evidence type="ECO:0000256" key="5">
    <source>
        <dbReference type="ARBA" id="ARBA00022614"/>
    </source>
</evidence>
<dbReference type="Gene3D" id="3.40.50.300">
    <property type="entry name" value="P-loop containing nucleotide triphosphate hydrolases"/>
    <property type="match status" value="1"/>
</dbReference>
<evidence type="ECO:0000256" key="6">
    <source>
        <dbReference type="ARBA" id="ARBA00022737"/>
    </source>
</evidence>
<keyword evidence="8" id="KW-0611">Plant defense</keyword>
<dbReference type="AlphaFoldDB" id="A0AA38YTF8"/>
<organism evidence="15 16">
    <name type="scientific">Vitis rotundifolia</name>
    <name type="common">Muscadine grape</name>
    <dbReference type="NCBI Taxonomy" id="103349"/>
    <lineage>
        <taxon>Eukaryota</taxon>
        <taxon>Viridiplantae</taxon>
        <taxon>Streptophyta</taxon>
        <taxon>Embryophyta</taxon>
        <taxon>Tracheophyta</taxon>
        <taxon>Spermatophyta</taxon>
        <taxon>Magnoliopsida</taxon>
        <taxon>eudicotyledons</taxon>
        <taxon>Gunneridae</taxon>
        <taxon>Pentapetalae</taxon>
        <taxon>rosids</taxon>
        <taxon>Vitales</taxon>
        <taxon>Vitaceae</taxon>
        <taxon>Viteae</taxon>
        <taxon>Vitis</taxon>
    </lineage>
</organism>
<comment type="subcellular location">
    <subcellularLocation>
        <location evidence="2">Cytoplasm</location>
    </subcellularLocation>
    <subcellularLocation>
        <location evidence="1">Nucleus</location>
    </subcellularLocation>
</comment>
<dbReference type="InterPro" id="IPR042197">
    <property type="entry name" value="Apaf_helical"/>
</dbReference>
<evidence type="ECO:0000256" key="11">
    <source>
        <dbReference type="ARBA" id="ARBA00047304"/>
    </source>
</evidence>
<feature type="compositionally biased region" description="Basic and acidic residues" evidence="13">
    <location>
        <begin position="1114"/>
        <end position="1124"/>
    </location>
</feature>
<evidence type="ECO:0000256" key="2">
    <source>
        <dbReference type="ARBA" id="ARBA00004496"/>
    </source>
</evidence>
<dbReference type="EC" id="3.2.2.6" evidence="3"/>
<keyword evidence="9" id="KW-0520">NAD</keyword>
<dbReference type="PRINTS" id="PR00364">
    <property type="entry name" value="DISEASERSIST"/>
</dbReference>
<evidence type="ECO:0000256" key="7">
    <source>
        <dbReference type="ARBA" id="ARBA00022801"/>
    </source>
</evidence>
<dbReference type="SUPFAM" id="SSF52200">
    <property type="entry name" value="Toll/Interleukin receptor TIR domain"/>
    <property type="match status" value="1"/>
</dbReference>
<dbReference type="InterPro" id="IPR058546">
    <property type="entry name" value="RPS4B/Roq1-like_LRR"/>
</dbReference>
<dbReference type="Pfam" id="PF23282">
    <property type="entry name" value="WHD_ROQ1"/>
    <property type="match status" value="1"/>
</dbReference>